<accession>A0A4Y2CQU0</accession>
<reference evidence="1 2" key="1">
    <citation type="journal article" date="2019" name="Sci. Rep.">
        <title>Orb-weaving spider Araneus ventricosus genome elucidates the spidroin gene catalogue.</title>
        <authorList>
            <person name="Kono N."/>
            <person name="Nakamura H."/>
            <person name="Ohtoshi R."/>
            <person name="Moran D.A.P."/>
            <person name="Shinohara A."/>
            <person name="Yoshida Y."/>
            <person name="Fujiwara M."/>
            <person name="Mori M."/>
            <person name="Tomita M."/>
            <person name="Arakawa K."/>
        </authorList>
    </citation>
    <scope>NUCLEOTIDE SEQUENCE [LARGE SCALE GENOMIC DNA]</scope>
</reference>
<name>A0A4Y2CQU0_ARAVE</name>
<evidence type="ECO:0000313" key="1">
    <source>
        <dbReference type="EMBL" id="GBM06157.1"/>
    </source>
</evidence>
<proteinExistence type="predicted"/>
<dbReference type="Proteomes" id="UP000499080">
    <property type="component" value="Unassembled WGS sequence"/>
</dbReference>
<gene>
    <name evidence="1" type="ORF">AVEN_167052_1</name>
</gene>
<protein>
    <submittedName>
        <fullName evidence="1">Uncharacterized protein</fullName>
    </submittedName>
</protein>
<organism evidence="1 2">
    <name type="scientific">Araneus ventricosus</name>
    <name type="common">Orbweaver spider</name>
    <name type="synonym">Epeira ventricosa</name>
    <dbReference type="NCBI Taxonomy" id="182803"/>
    <lineage>
        <taxon>Eukaryota</taxon>
        <taxon>Metazoa</taxon>
        <taxon>Ecdysozoa</taxon>
        <taxon>Arthropoda</taxon>
        <taxon>Chelicerata</taxon>
        <taxon>Arachnida</taxon>
        <taxon>Araneae</taxon>
        <taxon>Araneomorphae</taxon>
        <taxon>Entelegynae</taxon>
        <taxon>Araneoidea</taxon>
        <taxon>Araneidae</taxon>
        <taxon>Araneus</taxon>
    </lineage>
</organism>
<sequence length="97" mass="11561">MINRFNASASPNCIKRINLQRNFIEMNDVNIYHDVCSRVELLEQVYWSDLPKDCVMDRYLSIHSSSAECDRRNKPSSVFLEPPRKRTFRLFGRRLHD</sequence>
<dbReference type="AlphaFoldDB" id="A0A4Y2CQU0"/>
<dbReference type="EMBL" id="BGPR01000224">
    <property type="protein sequence ID" value="GBM06157.1"/>
    <property type="molecule type" value="Genomic_DNA"/>
</dbReference>
<comment type="caution">
    <text evidence="1">The sequence shown here is derived from an EMBL/GenBank/DDBJ whole genome shotgun (WGS) entry which is preliminary data.</text>
</comment>
<keyword evidence="2" id="KW-1185">Reference proteome</keyword>
<evidence type="ECO:0000313" key="2">
    <source>
        <dbReference type="Proteomes" id="UP000499080"/>
    </source>
</evidence>